<name>A0A2I0TVR9_LIMLA</name>
<sequence>MKEISCLINLIAFYNKMTSLVDKTIAVDFSKAFDTVSDNMFIDTLKKYGLAKRIVRTAAGWLKERPELVAQFSSVVFELCLFVQLADKRTEEELGVPFSEESCGLKSIFEINVMDIARIFMERNVQEHRNGNPLKSRFE</sequence>
<evidence type="ECO:0008006" key="3">
    <source>
        <dbReference type="Google" id="ProtNLM"/>
    </source>
</evidence>
<proteinExistence type="predicted"/>
<dbReference type="Proteomes" id="UP000233556">
    <property type="component" value="Unassembled WGS sequence"/>
</dbReference>
<protein>
    <recommendedName>
        <fullName evidence="3">Reverse transcriptase domain-containing protein</fullName>
    </recommendedName>
</protein>
<dbReference type="AlphaFoldDB" id="A0A2I0TVR9"/>
<reference evidence="2" key="2">
    <citation type="submission" date="2017-12" db="EMBL/GenBank/DDBJ databases">
        <title>Genome sequence of the Bar-tailed Godwit (Limosa lapponica baueri).</title>
        <authorList>
            <person name="Lima N.C.B."/>
            <person name="Parody-Merino A.M."/>
            <person name="Battley P.F."/>
            <person name="Fidler A.E."/>
            <person name="Prosdocimi F."/>
        </authorList>
    </citation>
    <scope>NUCLEOTIDE SEQUENCE [LARGE SCALE GENOMIC DNA]</scope>
</reference>
<accession>A0A2I0TVR9</accession>
<keyword evidence="2" id="KW-1185">Reference proteome</keyword>
<dbReference type="EMBL" id="KZ506939">
    <property type="protein sequence ID" value="PKU37891.1"/>
    <property type="molecule type" value="Genomic_DNA"/>
</dbReference>
<evidence type="ECO:0000313" key="2">
    <source>
        <dbReference type="Proteomes" id="UP000233556"/>
    </source>
</evidence>
<evidence type="ECO:0000313" key="1">
    <source>
        <dbReference type="EMBL" id="PKU37891.1"/>
    </source>
</evidence>
<dbReference type="OrthoDB" id="10056483at2759"/>
<gene>
    <name evidence="1" type="ORF">llap_11806</name>
</gene>
<organism evidence="1 2">
    <name type="scientific">Limosa lapponica baueri</name>
    <dbReference type="NCBI Taxonomy" id="1758121"/>
    <lineage>
        <taxon>Eukaryota</taxon>
        <taxon>Metazoa</taxon>
        <taxon>Chordata</taxon>
        <taxon>Craniata</taxon>
        <taxon>Vertebrata</taxon>
        <taxon>Euteleostomi</taxon>
        <taxon>Archelosauria</taxon>
        <taxon>Archosauria</taxon>
        <taxon>Dinosauria</taxon>
        <taxon>Saurischia</taxon>
        <taxon>Theropoda</taxon>
        <taxon>Coelurosauria</taxon>
        <taxon>Aves</taxon>
        <taxon>Neognathae</taxon>
        <taxon>Neoaves</taxon>
        <taxon>Charadriiformes</taxon>
        <taxon>Scolopacidae</taxon>
        <taxon>Limosa</taxon>
    </lineage>
</organism>
<reference evidence="2" key="1">
    <citation type="submission" date="2017-11" db="EMBL/GenBank/DDBJ databases">
        <authorList>
            <person name="Lima N.C."/>
            <person name="Parody-Merino A.M."/>
            <person name="Battley P.F."/>
            <person name="Fidler A.E."/>
            <person name="Prosdocimi F."/>
        </authorList>
    </citation>
    <scope>NUCLEOTIDE SEQUENCE [LARGE SCALE GENOMIC DNA]</scope>
</reference>